<dbReference type="AlphaFoldDB" id="A0A3B0VSL3"/>
<dbReference type="SUPFAM" id="SSF48371">
    <property type="entry name" value="ARM repeat"/>
    <property type="match status" value="1"/>
</dbReference>
<reference evidence="1" key="1">
    <citation type="submission" date="2018-06" db="EMBL/GenBank/DDBJ databases">
        <authorList>
            <person name="Zhirakovskaya E."/>
        </authorList>
    </citation>
    <scope>NUCLEOTIDE SEQUENCE</scope>
</reference>
<organism evidence="1">
    <name type="scientific">hydrothermal vent metagenome</name>
    <dbReference type="NCBI Taxonomy" id="652676"/>
    <lineage>
        <taxon>unclassified sequences</taxon>
        <taxon>metagenomes</taxon>
        <taxon>ecological metagenomes</taxon>
    </lineage>
</organism>
<sequence>MGKSNSQPVRPWCPFCGENISPPVEPQQRKMDEFKLGRCQCGALYVSDPTGHNVGAAMVECLVRACDDNWDLAWDLDADEDYFTNRLDNYDEPTHQIVETRNLDGRAVRGVLYFVRVNSDINDLTAKISRKGEKTAATSSSPAAVSIPAMEPLRKPDRQKQRATKLMVKELTDEENVAALVDLCFDDKRTIRFMQRLLYEPDYDQRMRYINVIAQVCGRYSTRHSGTISDLLHRLYEACSDSAATHWGLVEVIGAIIAERTDIFGAFARHLLMFRQVPATRVSVLWSLSEIARRRPAIIRDAPFYCLFNMLKHPDPATRGHAALLFGLIQADEVKNQIKDLLDDNALVVVYHHGRPQTTTVKQIAQEALKRIDEKEKGENNESE</sequence>
<accession>A0A3B0VSL3</accession>
<dbReference type="Gene3D" id="1.25.10.10">
    <property type="entry name" value="Leucine-rich Repeat Variant"/>
    <property type="match status" value="1"/>
</dbReference>
<evidence type="ECO:0008006" key="2">
    <source>
        <dbReference type="Google" id="ProtNLM"/>
    </source>
</evidence>
<dbReference type="NCBIfam" id="NF045662">
    <property type="entry name" value="DVU0298_fam"/>
    <property type="match status" value="1"/>
</dbReference>
<protein>
    <recommendedName>
        <fullName evidence="2">PBS lyase</fullName>
    </recommendedName>
</protein>
<dbReference type="InterPro" id="IPR016024">
    <property type="entry name" value="ARM-type_fold"/>
</dbReference>
<name>A0A3B0VSL3_9ZZZZ</name>
<gene>
    <name evidence="1" type="ORF">MNBD_DELTA03-260</name>
</gene>
<dbReference type="InterPro" id="IPR011989">
    <property type="entry name" value="ARM-like"/>
</dbReference>
<evidence type="ECO:0000313" key="1">
    <source>
        <dbReference type="EMBL" id="VAW42032.1"/>
    </source>
</evidence>
<proteinExistence type="predicted"/>
<dbReference type="EMBL" id="UOEX01000412">
    <property type="protein sequence ID" value="VAW42032.1"/>
    <property type="molecule type" value="Genomic_DNA"/>
</dbReference>
<dbReference type="InterPro" id="IPR054701">
    <property type="entry name" value="DVU0298-like"/>
</dbReference>